<dbReference type="AlphaFoldDB" id="A0A167S299"/>
<keyword evidence="2 9" id="KW-0812">Transmembrane</keyword>
<evidence type="ECO:0000256" key="3">
    <source>
        <dbReference type="ARBA" id="ARBA00022792"/>
    </source>
</evidence>
<keyword evidence="3" id="KW-0999">Mitochondrion inner membrane</keyword>
<evidence type="ECO:0000256" key="1">
    <source>
        <dbReference type="ARBA" id="ARBA00004434"/>
    </source>
</evidence>
<keyword evidence="6 9" id="KW-0472">Membrane</keyword>
<feature type="transmembrane region" description="Helical" evidence="9">
    <location>
        <begin position="95"/>
        <end position="120"/>
    </location>
</feature>
<accession>A0A167S299</accession>
<feature type="region of interest" description="Disordered" evidence="8">
    <location>
        <begin position="278"/>
        <end position="315"/>
    </location>
</feature>
<evidence type="ECO:0000256" key="2">
    <source>
        <dbReference type="ARBA" id="ARBA00022692"/>
    </source>
</evidence>
<organism evidence="11 12">
    <name type="scientific">Niveomyces insectorum RCEF 264</name>
    <dbReference type="NCBI Taxonomy" id="1081102"/>
    <lineage>
        <taxon>Eukaryota</taxon>
        <taxon>Fungi</taxon>
        <taxon>Dikarya</taxon>
        <taxon>Ascomycota</taxon>
        <taxon>Pezizomycotina</taxon>
        <taxon>Sordariomycetes</taxon>
        <taxon>Hypocreomycetidae</taxon>
        <taxon>Hypocreales</taxon>
        <taxon>Cordycipitaceae</taxon>
        <taxon>Niveomyces</taxon>
    </lineage>
</organism>
<sequence>MPPQSRRRKRHQPRRQLRPPPLTLPERTPDTSTSSHLLSTAKAYLGFYKTGMRYLWANTKLVRALPRPRDDDGDTATTRAQRLLRLRWRHDMRRLPVFGVLLVVCGELTPLVVLLVPHVVPYPCRIPKQVDKLLRQAEARRAASFARGTGGGGGDEDADSEMKQKEAGLVRVDPLSERLTDAAAVHICRSLQLLPPLWDRFGSPFPTLARRTAMRALRALASDDAQLRACGGVAALAPAEEVRLACAARGLDVRAVDELTLRARLDAWLALTETAAADRRRTRDSGHDEDSGDGDQVQAMQIALLTRRPEQWPQR</sequence>
<reference evidence="11 12" key="1">
    <citation type="journal article" date="2016" name="Genome Biol. Evol.">
        <title>Divergent and convergent evolution of fungal pathogenicity.</title>
        <authorList>
            <person name="Shang Y."/>
            <person name="Xiao G."/>
            <person name="Zheng P."/>
            <person name="Cen K."/>
            <person name="Zhan S."/>
            <person name="Wang C."/>
        </authorList>
    </citation>
    <scope>NUCLEOTIDE SEQUENCE [LARGE SCALE GENOMIC DNA]</scope>
    <source>
        <strain evidence="11 12">RCEF 264</strain>
    </source>
</reference>
<evidence type="ECO:0000313" key="12">
    <source>
        <dbReference type="Proteomes" id="UP000076874"/>
    </source>
</evidence>
<dbReference type="InterPro" id="IPR044202">
    <property type="entry name" value="LETM1/MDM38-like"/>
</dbReference>
<dbReference type="EMBL" id="AZHD01000011">
    <property type="protein sequence ID" value="OAA59163.1"/>
    <property type="molecule type" value="Genomic_DNA"/>
</dbReference>
<evidence type="ECO:0000256" key="6">
    <source>
        <dbReference type="ARBA" id="ARBA00023136"/>
    </source>
</evidence>
<comment type="caution">
    <text evidence="11">The sequence shown here is derived from an EMBL/GenBank/DDBJ whole genome shotgun (WGS) entry which is preliminary data.</text>
</comment>
<evidence type="ECO:0000256" key="8">
    <source>
        <dbReference type="SAM" id="MobiDB-lite"/>
    </source>
</evidence>
<name>A0A167S299_9HYPO</name>
<feature type="region of interest" description="Disordered" evidence="8">
    <location>
        <begin position="1"/>
        <end position="35"/>
    </location>
</feature>
<dbReference type="GO" id="GO:0005743">
    <property type="term" value="C:mitochondrial inner membrane"/>
    <property type="evidence" value="ECO:0007669"/>
    <property type="project" value="UniProtKB-SubCell"/>
</dbReference>
<keyword evidence="5 7" id="KW-0496">Mitochondrion</keyword>
<proteinExistence type="predicted"/>
<dbReference type="STRING" id="1081102.A0A167S299"/>
<evidence type="ECO:0000256" key="9">
    <source>
        <dbReference type="SAM" id="Phobius"/>
    </source>
</evidence>
<evidence type="ECO:0000256" key="5">
    <source>
        <dbReference type="ARBA" id="ARBA00023128"/>
    </source>
</evidence>
<feature type="compositionally biased region" description="Basic and acidic residues" evidence="8">
    <location>
        <begin position="278"/>
        <end position="289"/>
    </location>
</feature>
<protein>
    <submittedName>
        <fullName evidence="11">Letm1-like protein</fullName>
    </submittedName>
</protein>
<keyword evidence="4 9" id="KW-1133">Transmembrane helix</keyword>
<dbReference type="Proteomes" id="UP000076874">
    <property type="component" value="Unassembled WGS sequence"/>
</dbReference>
<comment type="subcellular location">
    <subcellularLocation>
        <location evidence="1">Mitochondrion inner membrane</location>
        <topology evidence="1">Single-pass membrane protein</topology>
    </subcellularLocation>
</comment>
<dbReference type="Pfam" id="PF07766">
    <property type="entry name" value="LETM1_RBD"/>
    <property type="match status" value="1"/>
</dbReference>
<dbReference type="PANTHER" id="PTHR14009">
    <property type="entry name" value="LEUCINE ZIPPER-EF-HAND CONTAINING TRANSMEMBRANE PROTEIN"/>
    <property type="match status" value="1"/>
</dbReference>
<evidence type="ECO:0000256" key="7">
    <source>
        <dbReference type="PROSITE-ProRule" id="PRU01094"/>
    </source>
</evidence>
<evidence type="ECO:0000259" key="10">
    <source>
        <dbReference type="PROSITE" id="PS51758"/>
    </source>
</evidence>
<gene>
    <name evidence="11" type="ORF">SPI_06365</name>
</gene>
<evidence type="ECO:0000313" key="11">
    <source>
        <dbReference type="EMBL" id="OAA59163.1"/>
    </source>
</evidence>
<dbReference type="InterPro" id="IPR033122">
    <property type="entry name" value="LETM1-like_RBD"/>
</dbReference>
<dbReference type="GO" id="GO:0030003">
    <property type="term" value="P:intracellular monoatomic cation homeostasis"/>
    <property type="evidence" value="ECO:0007669"/>
    <property type="project" value="TreeGrafter"/>
</dbReference>
<feature type="domain" description="Letm1 RBD" evidence="10">
    <location>
        <begin position="112"/>
        <end position="315"/>
    </location>
</feature>
<dbReference type="GO" id="GO:0043022">
    <property type="term" value="F:ribosome binding"/>
    <property type="evidence" value="ECO:0007669"/>
    <property type="project" value="InterPro"/>
</dbReference>
<feature type="compositionally biased region" description="Basic residues" evidence="8">
    <location>
        <begin position="1"/>
        <end position="17"/>
    </location>
</feature>
<keyword evidence="12" id="KW-1185">Reference proteome</keyword>
<dbReference type="PANTHER" id="PTHR14009:SF6">
    <property type="entry name" value="LETM1 RBD DOMAIN-CONTAINING PROTEIN"/>
    <property type="match status" value="1"/>
</dbReference>
<dbReference type="PROSITE" id="PS51758">
    <property type="entry name" value="LETM1_RBD"/>
    <property type="match status" value="1"/>
</dbReference>
<dbReference type="OrthoDB" id="73691at2759"/>
<evidence type="ECO:0000256" key="4">
    <source>
        <dbReference type="ARBA" id="ARBA00022989"/>
    </source>
</evidence>